<organism evidence="1 2">
    <name type="scientific">Calidifontibacter indicus</name>
    <dbReference type="NCBI Taxonomy" id="419650"/>
    <lineage>
        <taxon>Bacteria</taxon>
        <taxon>Bacillati</taxon>
        <taxon>Actinomycetota</taxon>
        <taxon>Actinomycetes</taxon>
        <taxon>Micrococcales</taxon>
        <taxon>Dermacoccaceae</taxon>
        <taxon>Calidifontibacter</taxon>
    </lineage>
</organism>
<reference evidence="1 2" key="1">
    <citation type="submission" date="2018-08" db="EMBL/GenBank/DDBJ databases">
        <title>Sequencing the genomes of 1000 actinobacteria strains.</title>
        <authorList>
            <person name="Klenk H.-P."/>
        </authorList>
    </citation>
    <scope>NUCLEOTIDE SEQUENCE [LARGE SCALE GENOMIC DNA]</scope>
    <source>
        <strain evidence="1 2">DSM 22967</strain>
    </source>
</reference>
<accession>A0A3D9URD1</accession>
<comment type="caution">
    <text evidence="1">The sequence shown here is derived from an EMBL/GenBank/DDBJ whole genome shotgun (WGS) entry which is preliminary data.</text>
</comment>
<sequence length="39" mass="4335">MNLTSFGRTAAMDKDFGTLITALHGRPTQLPKLPKRHGR</sequence>
<protein>
    <submittedName>
        <fullName evidence="1">Uncharacterized protein</fullName>
    </submittedName>
</protein>
<evidence type="ECO:0000313" key="1">
    <source>
        <dbReference type="EMBL" id="REF32008.1"/>
    </source>
</evidence>
<keyword evidence="2" id="KW-1185">Reference proteome</keyword>
<name>A0A3D9URD1_9MICO</name>
<gene>
    <name evidence="1" type="ORF">DFJ65_3100</name>
</gene>
<dbReference type="EMBL" id="QTUA01000001">
    <property type="protein sequence ID" value="REF32008.1"/>
    <property type="molecule type" value="Genomic_DNA"/>
</dbReference>
<dbReference type="AlphaFoldDB" id="A0A3D9URD1"/>
<evidence type="ECO:0000313" key="2">
    <source>
        <dbReference type="Proteomes" id="UP000256253"/>
    </source>
</evidence>
<proteinExistence type="predicted"/>
<dbReference type="Proteomes" id="UP000256253">
    <property type="component" value="Unassembled WGS sequence"/>
</dbReference>